<sequence>MRQRRLSIPVLLSLPLLGTLLPWVYNKRDPQLFDVPFFYWYQLLWIPLSVLCTLTVYRLTREEG</sequence>
<gene>
    <name evidence="2" type="ORF">GCM10009547_24760</name>
</gene>
<accession>A0ABN1GVU3</accession>
<dbReference type="EMBL" id="BAAAHE010000019">
    <property type="protein sequence ID" value="GAA0621168.1"/>
    <property type="molecule type" value="Genomic_DNA"/>
</dbReference>
<proteinExistence type="predicted"/>
<dbReference type="InterPro" id="IPR021741">
    <property type="entry name" value="DUF3311"/>
</dbReference>
<evidence type="ECO:0000313" key="2">
    <source>
        <dbReference type="EMBL" id="GAA0621168.1"/>
    </source>
</evidence>
<keyword evidence="1" id="KW-0472">Membrane</keyword>
<keyword evidence="3" id="KW-1185">Reference proteome</keyword>
<dbReference type="Pfam" id="PF11755">
    <property type="entry name" value="DUF3311"/>
    <property type="match status" value="1"/>
</dbReference>
<dbReference type="Proteomes" id="UP001500957">
    <property type="component" value="Unassembled WGS sequence"/>
</dbReference>
<evidence type="ECO:0008006" key="4">
    <source>
        <dbReference type="Google" id="ProtNLM"/>
    </source>
</evidence>
<organism evidence="2 3">
    <name type="scientific">Sporichthya brevicatena</name>
    <dbReference type="NCBI Taxonomy" id="171442"/>
    <lineage>
        <taxon>Bacteria</taxon>
        <taxon>Bacillati</taxon>
        <taxon>Actinomycetota</taxon>
        <taxon>Actinomycetes</taxon>
        <taxon>Sporichthyales</taxon>
        <taxon>Sporichthyaceae</taxon>
        <taxon>Sporichthya</taxon>
    </lineage>
</organism>
<keyword evidence="1" id="KW-1133">Transmembrane helix</keyword>
<evidence type="ECO:0000256" key="1">
    <source>
        <dbReference type="SAM" id="Phobius"/>
    </source>
</evidence>
<protein>
    <recommendedName>
        <fullName evidence="4">DUF3311 domain-containing protein</fullName>
    </recommendedName>
</protein>
<comment type="caution">
    <text evidence="2">The sequence shown here is derived from an EMBL/GenBank/DDBJ whole genome shotgun (WGS) entry which is preliminary data.</text>
</comment>
<dbReference type="RefSeq" id="WP_344605114.1">
    <property type="nucleotide sequence ID" value="NZ_BAAAHE010000019.1"/>
</dbReference>
<keyword evidence="1" id="KW-0812">Transmembrane</keyword>
<reference evidence="2 3" key="1">
    <citation type="journal article" date="2019" name="Int. J. Syst. Evol. Microbiol.">
        <title>The Global Catalogue of Microorganisms (GCM) 10K type strain sequencing project: providing services to taxonomists for standard genome sequencing and annotation.</title>
        <authorList>
            <consortium name="The Broad Institute Genomics Platform"/>
            <consortium name="The Broad Institute Genome Sequencing Center for Infectious Disease"/>
            <person name="Wu L."/>
            <person name="Ma J."/>
        </authorList>
    </citation>
    <scope>NUCLEOTIDE SEQUENCE [LARGE SCALE GENOMIC DNA]</scope>
    <source>
        <strain evidence="2 3">JCM 10671</strain>
    </source>
</reference>
<name>A0ABN1GVU3_9ACTN</name>
<feature type="transmembrane region" description="Helical" evidence="1">
    <location>
        <begin position="38"/>
        <end position="59"/>
    </location>
</feature>
<evidence type="ECO:0000313" key="3">
    <source>
        <dbReference type="Proteomes" id="UP001500957"/>
    </source>
</evidence>